<dbReference type="PROSITE" id="PS50125">
    <property type="entry name" value="GUANYLATE_CYCLASE_2"/>
    <property type="match status" value="1"/>
</dbReference>
<evidence type="ECO:0000259" key="5">
    <source>
        <dbReference type="PROSITE" id="PS51746"/>
    </source>
</evidence>
<dbReference type="EMBL" id="BSXU01007560">
    <property type="protein sequence ID" value="GMG56415.1"/>
    <property type="molecule type" value="Genomic_DNA"/>
</dbReference>
<dbReference type="InterPro" id="IPR001611">
    <property type="entry name" value="Leu-rich_rpt"/>
</dbReference>
<dbReference type="AlphaFoldDB" id="A0A9W6Z524"/>
<dbReference type="SUPFAM" id="SSF55073">
    <property type="entry name" value="Nucleotide cyclase"/>
    <property type="match status" value="1"/>
</dbReference>
<dbReference type="GO" id="GO:0035556">
    <property type="term" value="P:intracellular signal transduction"/>
    <property type="evidence" value="ECO:0007669"/>
    <property type="project" value="InterPro"/>
</dbReference>
<protein>
    <submittedName>
        <fullName evidence="6">Unnamed protein product</fullName>
    </submittedName>
</protein>
<evidence type="ECO:0000256" key="2">
    <source>
        <dbReference type="ARBA" id="ARBA00022737"/>
    </source>
</evidence>
<dbReference type="GO" id="GO:0009190">
    <property type="term" value="P:cyclic nucleotide biosynthetic process"/>
    <property type="evidence" value="ECO:0007669"/>
    <property type="project" value="InterPro"/>
</dbReference>
<keyword evidence="2" id="KW-0677">Repeat</keyword>
<dbReference type="Proteomes" id="UP001165063">
    <property type="component" value="Unassembled WGS sequence"/>
</dbReference>
<dbReference type="CDD" id="cd00143">
    <property type="entry name" value="PP2Cc"/>
    <property type="match status" value="1"/>
</dbReference>
<feature type="domain" description="PPM-type phosphatase" evidence="5">
    <location>
        <begin position="339"/>
        <end position="622"/>
    </location>
</feature>
<dbReference type="InterPro" id="IPR001932">
    <property type="entry name" value="PPM-type_phosphatase-like_dom"/>
</dbReference>
<dbReference type="InterPro" id="IPR025875">
    <property type="entry name" value="Leu-rich_rpt_4"/>
</dbReference>
<evidence type="ECO:0000256" key="1">
    <source>
        <dbReference type="ARBA" id="ARBA00022614"/>
    </source>
</evidence>
<dbReference type="SMART" id="SM00369">
    <property type="entry name" value="LRR_TYP"/>
    <property type="match status" value="4"/>
</dbReference>
<proteinExistence type="predicted"/>
<dbReference type="OrthoDB" id="2021138at2759"/>
<dbReference type="SMART" id="SM00332">
    <property type="entry name" value="PP2Cc"/>
    <property type="match status" value="1"/>
</dbReference>
<dbReference type="InterPro" id="IPR001054">
    <property type="entry name" value="A/G_cyclase"/>
</dbReference>
<organism evidence="6 7">
    <name type="scientific">Ambrosiozyma monospora</name>
    <name type="common">Yeast</name>
    <name type="synonym">Endomycopsis monosporus</name>
    <dbReference type="NCBI Taxonomy" id="43982"/>
    <lineage>
        <taxon>Eukaryota</taxon>
        <taxon>Fungi</taxon>
        <taxon>Dikarya</taxon>
        <taxon>Ascomycota</taxon>
        <taxon>Saccharomycotina</taxon>
        <taxon>Pichiomycetes</taxon>
        <taxon>Pichiales</taxon>
        <taxon>Pichiaceae</taxon>
        <taxon>Ambrosiozyma</taxon>
    </lineage>
</organism>
<dbReference type="SUPFAM" id="SSF52058">
    <property type="entry name" value="L domain-like"/>
    <property type="match status" value="1"/>
</dbReference>
<dbReference type="Pfam" id="PF12799">
    <property type="entry name" value="LRR_4"/>
    <property type="match status" value="1"/>
</dbReference>
<dbReference type="Gene3D" id="3.30.70.1230">
    <property type="entry name" value="Nucleotide cyclase"/>
    <property type="match status" value="1"/>
</dbReference>
<keyword evidence="7" id="KW-1185">Reference proteome</keyword>
<dbReference type="Pfam" id="PF00560">
    <property type="entry name" value="LRR_1"/>
    <property type="match status" value="1"/>
</dbReference>
<evidence type="ECO:0000313" key="6">
    <source>
        <dbReference type="EMBL" id="GMG56415.1"/>
    </source>
</evidence>
<dbReference type="InterPro" id="IPR032675">
    <property type="entry name" value="LRR_dom_sf"/>
</dbReference>
<name>A0A9W6Z524_AMBMO</name>
<dbReference type="InterPro" id="IPR029787">
    <property type="entry name" value="Nucleotide_cyclase"/>
</dbReference>
<dbReference type="Gene3D" id="3.60.40.10">
    <property type="entry name" value="PPM-type phosphatase domain"/>
    <property type="match status" value="1"/>
</dbReference>
<dbReference type="Pfam" id="PF00211">
    <property type="entry name" value="Guanylate_cyc"/>
    <property type="match status" value="1"/>
</dbReference>
<evidence type="ECO:0000259" key="4">
    <source>
        <dbReference type="PROSITE" id="PS50125"/>
    </source>
</evidence>
<dbReference type="Pfam" id="PF00481">
    <property type="entry name" value="PP2C"/>
    <property type="match status" value="1"/>
</dbReference>
<dbReference type="GO" id="GO:0005737">
    <property type="term" value="C:cytoplasm"/>
    <property type="evidence" value="ECO:0007669"/>
    <property type="project" value="TreeGrafter"/>
</dbReference>
<reference evidence="6" key="1">
    <citation type="submission" date="2023-04" db="EMBL/GenBank/DDBJ databases">
        <title>Ambrosiozyma monospora NBRC 1965.</title>
        <authorList>
            <person name="Ichikawa N."/>
            <person name="Sato H."/>
            <person name="Tonouchi N."/>
        </authorList>
    </citation>
    <scope>NUCLEOTIDE SEQUENCE</scope>
    <source>
        <strain evidence="6">NBRC 1965</strain>
    </source>
</reference>
<dbReference type="PROSITE" id="PS51746">
    <property type="entry name" value="PPM_2"/>
    <property type="match status" value="1"/>
</dbReference>
<feature type="region of interest" description="Disordered" evidence="3">
    <location>
        <begin position="29"/>
        <end position="82"/>
    </location>
</feature>
<evidence type="ECO:0000313" key="7">
    <source>
        <dbReference type="Proteomes" id="UP001165063"/>
    </source>
</evidence>
<dbReference type="PANTHER" id="PTHR48051">
    <property type="match status" value="1"/>
</dbReference>
<feature type="domain" description="Guanylate cyclase" evidence="4">
    <location>
        <begin position="657"/>
        <end position="715"/>
    </location>
</feature>
<sequence>MSELTREIWHLDSLETLNVSSNNLSFFPDEPTTASTAYASNSQETPESQKLPPVSPIARLPVPFSAPVPGPSSPVTPPSAPPPPAILERLSVPPTNPGDEEYNTMLLIETNSMNSLSLRDKNNKTPVTKSIPVDKPIAEGIGKSLKVLSMNDNHLNDSVIERISIFKNLEVLNLSYNELYDIPYGQMSKLTNLRSLYLSGNNLSSLPVDDLDSFKQLTTLHLNGNKFHSLPPEFAKLTSMTSLDVGSNELRYNIGNIPYDWNWYYNKKLMYLNLSGNKRLEIKPQHRGDDVEVQLDSFLFLKQLRVLGLMDVTITTDAVPDQTLDVRVRSTSSQLGKFGYGISDTLGNRKHITTRDVVIEKFREKPDEMLITIYDGKNCPQSKADKISKVIQETFESHFTTALATLGTQVRPGHLKTVEDCLRGAFLSMNSEMNILINKDESSTFSSAAAHRTSTTAQLDLEEDGFTGCGATMVYIKKDMVYVANIGDTMGIVTKSNGDYDIITAKHEPYAPGEYERIRESGGYVNTEGYLDNIASISRAVGFFKLIPHVTASPNIYKFKLTSNEQTIALATNEIWKKVPFGLAADIVSLEKSRPGIAAEKLRDYAISYGASDKCTAVVLSLGQFNDKPYEKSADTIEDLNLRNLGGEIKPPTGHVALVFTDIKNSTLLWDTFPFPMRSAIKVHNSIMRRQLRIIGGYEVKTEGDAFMTNGQLKS</sequence>
<dbReference type="InterPro" id="IPR050216">
    <property type="entry name" value="LRR_domain-containing"/>
</dbReference>
<feature type="compositionally biased region" description="Polar residues" evidence="3">
    <location>
        <begin position="32"/>
        <end position="48"/>
    </location>
</feature>
<dbReference type="InterPro" id="IPR003591">
    <property type="entry name" value="Leu-rich_rpt_typical-subtyp"/>
</dbReference>
<dbReference type="PROSITE" id="PS51450">
    <property type="entry name" value="LRR"/>
    <property type="match status" value="2"/>
</dbReference>
<dbReference type="SUPFAM" id="SSF81606">
    <property type="entry name" value="PP2C-like"/>
    <property type="match status" value="1"/>
</dbReference>
<dbReference type="InterPro" id="IPR036457">
    <property type="entry name" value="PPM-type-like_dom_sf"/>
</dbReference>
<gene>
    <name evidence="6" type="ORF">Amon01_000848200</name>
</gene>
<feature type="compositionally biased region" description="Pro residues" evidence="3">
    <location>
        <begin position="64"/>
        <end position="82"/>
    </location>
</feature>
<dbReference type="PANTHER" id="PTHR48051:SF1">
    <property type="entry name" value="RAS SUPPRESSOR PROTEIN 1"/>
    <property type="match status" value="1"/>
</dbReference>
<evidence type="ECO:0000256" key="3">
    <source>
        <dbReference type="SAM" id="MobiDB-lite"/>
    </source>
</evidence>
<keyword evidence="1" id="KW-0433">Leucine-rich repeat</keyword>
<dbReference type="Gene3D" id="3.80.10.10">
    <property type="entry name" value="Ribonuclease Inhibitor"/>
    <property type="match status" value="1"/>
</dbReference>
<comment type="caution">
    <text evidence="6">The sequence shown here is derived from an EMBL/GenBank/DDBJ whole genome shotgun (WGS) entry which is preliminary data.</text>
</comment>
<accession>A0A9W6Z524</accession>